<proteinExistence type="predicted"/>
<sequence>MQCELPLATARQIYDGALLPDIQARTFRHTDMLFPTRTIARSPTARPLPTQDNPLQNFVFASQGKTYDLYDFLSINRVSGMLVLKNGANCFETYQLGNTEKAHWMSMSIAKTVTATLAGVAIKDGYIKSLDDPISHYLPVLQHSAYNGVTVHQLLTMCSGVQWDETYTNPQSDRRRMLDLQIAQQPGAIVDMMSRLPRAATPGSRWNYSTGETHIAGAMVRAAVQRPLADYFSEKIWSRLGTEADAKWWLESPNGLEVGGSGISASLRDYARFGLFLLNQGVIDGVEVLPAGWIQAASQPITVGGAKVDYGYMLWPLPHYHPIHHGAFQAIGIFGQHLYVNPEQNLVAMVWGALPKPMFKDQTQIRIEDFFAGLCVALD</sequence>
<dbReference type="InterPro" id="IPR012338">
    <property type="entry name" value="Beta-lactam/transpept-like"/>
</dbReference>
<dbReference type="AlphaFoldDB" id="A0A4R3LPZ7"/>
<dbReference type="PANTHER" id="PTHR43283">
    <property type="entry name" value="BETA-LACTAMASE-RELATED"/>
    <property type="match status" value="1"/>
</dbReference>
<dbReference type="OrthoDB" id="9814204at2"/>
<dbReference type="InterPro" id="IPR001466">
    <property type="entry name" value="Beta-lactam-related"/>
</dbReference>
<feature type="domain" description="Beta-lactamase-related" evidence="1">
    <location>
        <begin position="83"/>
        <end position="357"/>
    </location>
</feature>
<dbReference type="EMBL" id="SMAJ01000022">
    <property type="protein sequence ID" value="TCT01776.1"/>
    <property type="molecule type" value="Genomic_DNA"/>
</dbReference>
<evidence type="ECO:0000313" key="3">
    <source>
        <dbReference type="Proteomes" id="UP000295525"/>
    </source>
</evidence>
<name>A0A4R3LPZ7_9BURK</name>
<dbReference type="InterPro" id="IPR050789">
    <property type="entry name" value="Diverse_Enzym_Activities"/>
</dbReference>
<gene>
    <name evidence="2" type="ORF">EDC26_12235</name>
</gene>
<dbReference type="RefSeq" id="WP_132585686.1">
    <property type="nucleotide sequence ID" value="NZ_SMAJ01000022.1"/>
</dbReference>
<dbReference type="Proteomes" id="UP000295525">
    <property type="component" value="Unassembled WGS sequence"/>
</dbReference>
<evidence type="ECO:0000313" key="2">
    <source>
        <dbReference type="EMBL" id="TCT01776.1"/>
    </source>
</evidence>
<reference evidence="2 3" key="1">
    <citation type="submission" date="2019-03" db="EMBL/GenBank/DDBJ databases">
        <title>Genomic Encyclopedia of Type Strains, Phase IV (KMG-IV): sequencing the most valuable type-strain genomes for metagenomic binning, comparative biology and taxonomic classification.</title>
        <authorList>
            <person name="Goeker M."/>
        </authorList>
    </citation>
    <scope>NUCLEOTIDE SEQUENCE [LARGE SCALE GENOMIC DNA]</scope>
    <source>
        <strain evidence="2 3">DSM 24591</strain>
    </source>
</reference>
<dbReference type="SUPFAM" id="SSF56601">
    <property type="entry name" value="beta-lactamase/transpeptidase-like"/>
    <property type="match status" value="1"/>
</dbReference>
<evidence type="ECO:0000259" key="1">
    <source>
        <dbReference type="Pfam" id="PF00144"/>
    </source>
</evidence>
<keyword evidence="3" id="KW-1185">Reference proteome</keyword>
<dbReference type="Pfam" id="PF00144">
    <property type="entry name" value="Beta-lactamase"/>
    <property type="match status" value="1"/>
</dbReference>
<dbReference type="PANTHER" id="PTHR43283:SF14">
    <property type="entry name" value="BLL8153 PROTEIN"/>
    <property type="match status" value="1"/>
</dbReference>
<dbReference type="Gene3D" id="3.40.710.10">
    <property type="entry name" value="DD-peptidase/beta-lactamase superfamily"/>
    <property type="match status" value="1"/>
</dbReference>
<protein>
    <submittedName>
        <fullName evidence="2">CubicO group peptidase (Beta-lactamase class C family)</fullName>
    </submittedName>
</protein>
<accession>A0A4R3LPZ7</accession>
<comment type="caution">
    <text evidence="2">The sequence shown here is derived from an EMBL/GenBank/DDBJ whole genome shotgun (WGS) entry which is preliminary data.</text>
</comment>
<organism evidence="2 3">
    <name type="scientific">Paralcaligenes ureilyticus</name>
    <dbReference type="NCBI Taxonomy" id="627131"/>
    <lineage>
        <taxon>Bacteria</taxon>
        <taxon>Pseudomonadati</taxon>
        <taxon>Pseudomonadota</taxon>
        <taxon>Betaproteobacteria</taxon>
        <taxon>Burkholderiales</taxon>
        <taxon>Alcaligenaceae</taxon>
        <taxon>Paralcaligenes</taxon>
    </lineage>
</organism>